<evidence type="ECO:0000256" key="2">
    <source>
        <dbReference type="SAM" id="Phobius"/>
    </source>
</evidence>
<feature type="transmembrane region" description="Helical" evidence="2">
    <location>
        <begin position="39"/>
        <end position="62"/>
    </location>
</feature>
<sequence length="172" mass="18982">MSLVRAVRPFLAARLRQAAPLREKVSFRMKEEISMASSTLFVCYTFSIISGAVLLYGGFYFIKQANARDALRAEYFQRTGVPEWKPRPWPPPSSENDEINANEAVAEEIEGAAGEEAKTVSTEDVPVLDNAHTESPAEVQKEEDSPIEEASSAAQEEEQGAPSEAEEDQTQD</sequence>
<proteinExistence type="predicted"/>
<keyword evidence="4" id="KW-1185">Reference proteome</keyword>
<evidence type="ECO:0000313" key="4">
    <source>
        <dbReference type="Proteomes" id="UP001142489"/>
    </source>
</evidence>
<evidence type="ECO:0000256" key="1">
    <source>
        <dbReference type="SAM" id="MobiDB-lite"/>
    </source>
</evidence>
<protein>
    <recommendedName>
        <fullName evidence="5">Protein MGARP N-terminal domain-containing protein</fullName>
    </recommendedName>
</protein>
<accession>A0A9Q0XW15</accession>
<keyword evidence="2" id="KW-0812">Transmembrane</keyword>
<organism evidence="3 4">
    <name type="scientific">Phrynocephalus forsythii</name>
    <dbReference type="NCBI Taxonomy" id="171643"/>
    <lineage>
        <taxon>Eukaryota</taxon>
        <taxon>Metazoa</taxon>
        <taxon>Chordata</taxon>
        <taxon>Craniata</taxon>
        <taxon>Vertebrata</taxon>
        <taxon>Euteleostomi</taxon>
        <taxon>Lepidosauria</taxon>
        <taxon>Squamata</taxon>
        <taxon>Bifurcata</taxon>
        <taxon>Unidentata</taxon>
        <taxon>Episquamata</taxon>
        <taxon>Toxicofera</taxon>
        <taxon>Iguania</taxon>
        <taxon>Acrodonta</taxon>
        <taxon>Agamidae</taxon>
        <taxon>Agaminae</taxon>
        <taxon>Phrynocephalus</taxon>
    </lineage>
</organism>
<dbReference type="EMBL" id="JAPFRF010000007">
    <property type="protein sequence ID" value="KAJ7326944.1"/>
    <property type="molecule type" value="Genomic_DNA"/>
</dbReference>
<dbReference type="Proteomes" id="UP001142489">
    <property type="component" value="Unassembled WGS sequence"/>
</dbReference>
<feature type="compositionally biased region" description="Acidic residues" evidence="1">
    <location>
        <begin position="155"/>
        <end position="172"/>
    </location>
</feature>
<keyword evidence="2" id="KW-1133">Transmembrane helix</keyword>
<dbReference type="AlphaFoldDB" id="A0A9Q0XW15"/>
<evidence type="ECO:0000313" key="3">
    <source>
        <dbReference type="EMBL" id="KAJ7326944.1"/>
    </source>
</evidence>
<name>A0A9Q0XW15_9SAUR</name>
<feature type="compositionally biased region" description="Acidic residues" evidence="1">
    <location>
        <begin position="95"/>
        <end position="110"/>
    </location>
</feature>
<keyword evidence="2" id="KW-0472">Membrane</keyword>
<evidence type="ECO:0008006" key="5">
    <source>
        <dbReference type="Google" id="ProtNLM"/>
    </source>
</evidence>
<feature type="region of interest" description="Disordered" evidence="1">
    <location>
        <begin position="81"/>
        <end position="172"/>
    </location>
</feature>
<reference evidence="3" key="1">
    <citation type="journal article" date="2023" name="DNA Res.">
        <title>Chromosome-level genome assembly of Phrynocephalus forsythii using third-generation DNA sequencing and Hi-C analysis.</title>
        <authorList>
            <person name="Qi Y."/>
            <person name="Zhao W."/>
            <person name="Zhao Y."/>
            <person name="Niu C."/>
            <person name="Cao S."/>
            <person name="Zhang Y."/>
        </authorList>
    </citation>
    <scope>NUCLEOTIDE SEQUENCE</scope>
    <source>
        <tissue evidence="3">Muscle</tissue>
    </source>
</reference>
<gene>
    <name evidence="3" type="ORF">JRQ81_016703</name>
</gene>
<comment type="caution">
    <text evidence="3">The sequence shown here is derived from an EMBL/GenBank/DDBJ whole genome shotgun (WGS) entry which is preliminary data.</text>
</comment>